<dbReference type="GO" id="GO:0016491">
    <property type="term" value="F:oxidoreductase activity"/>
    <property type="evidence" value="ECO:0007669"/>
    <property type="project" value="InterPro"/>
</dbReference>
<dbReference type="FunFam" id="3.30.559.10:FF:000023">
    <property type="entry name" value="Non-ribosomal peptide synthetase"/>
    <property type="match status" value="1"/>
</dbReference>
<dbReference type="SMART" id="SM00825">
    <property type="entry name" value="PKS_KS"/>
    <property type="match status" value="1"/>
</dbReference>
<sequence length="2569" mass="286272">MTTGFCEEEVGHKVAIVGMSLRFPGANNLEEFWSNLSLGVESIRECNEAELLDSGVSSDLLNSEDYVNVTSSYEGIKLFDASFFDVIPKEASIMDPQHRILLECSHEALESAGYIVKQNDNKVGVFVGCGGSSYLINNLLANHDSLNSYSLQQIQFGNEKDHAASRIAYKLNLNGPCLSISTTCSTSLVAVSQAVNSLLAYDCDLAIAGGATVNVPENVGYLYEKESIRSKDGHCRAFDKDASGTVFGSGAGVVVLKRLSNALADNDTIWAVISGVSINNDGADKSGYTAPGVSGQAEAIYQAQQIAGISAEDVTYVEAHGTGTALGDPIEIKALTQAFGYSTKNTGYCGIGSVKSNLGHLDTAAGIAGLIKTALALKHKQLPPTLHFSAPNPEIDFDNSPFYVNTELREWHTQGGPRIAGVSSFGIGGTNAHVILEEAPERETRPKSSKPELFLLSAKSESALQSMVTNLHEYVQAKQSIDFADMAYTLQLGRRSYPHRLALVASDREALLSSLKRQMQSGKGVVASGKGYAYLFPGQGAQDVNMFAQMYATEAVFCDALLECEQAIAGELPVSLTALLYPQDSETELCRQRLTQTSYTQVALFAVEYALSQLMGSWGIKPNMMLGHSVGEYVAACLAGVFSLSDGLRLVLKRGQFMQQCRPGHMLAVKVGADEISALLKEANSQCSIAAQNSPVSSVVSGECEDIRSLSVWLTEKGVVNQVLETSHAFHSQMMEPILLPFKEYVSSIRLEAPTIAFVSNVSGTWITPEEATSPDYWVRHLRGTVQFSQGVNTLLDAKPSGIIEMGPSGGLSAFVQQHRHEHSAVVVSLGNSARQRTDDRQRLLAVLGGMWQAGHEFDWTRLHEGEERGRISLPTYPFERKRYWIEPKRSATSPHNLTTNTIGLGSVESRVFEKDNGNLVPEYSKTENQLVGFCKDLFGFQQIQPEDDFFLLGGDSLLALRLIRYVQETFKKEVMLQDLFSHSQLTSLASLIDNSAQCQELSLPELVVEPQNISVPFPLTEIQRAYFIGRTGFYELGNVGTHTYGELILEKLDVERLNDCINILIGRHEMLRVVMTNDGHQQFLEEIPNYEIEFNDYGHLTEAEQQLTLKECRKALSHRFYSGLEWPIFDIQVSKLREGDYFLQYNFDAMVLDASSQLILFNELSQLYFYPERKLNKLDISFRDYVLAEQRLRDSDVYRQSQDYWCNRVPALPLAPDLPLKVAPGQISRPDFERKQYTLDKTAWKNIKQKCKEFKITPTVFLLGCFGSILQSRSKSPHFILNLTLFNRIPFHEQVKQILGDFTSLTLLEMDFNNRENFTDHLQQIQQQLWQDLEHNLFGGVEVLRKMTEHHDKTIFAPVVFTSTLGIDGVDSNEDELNFYNLRKSLSKSGDNSNGLDDTHGVSQTPQVYLDHQVVEIDDELTLIWDSVEGLFPEGMIEQMFYEYIEFIQRFALGSADFDTDIQTQKTVVKAKRPNVVYHSLLHELVTDNIKLYEAKPAVITAQRTLTFRELDELSNTVAGQLVAESNNGSELVAIVGVKGWEQIVACFGILKSGRAYLPVDAALPIERIQEILKLGQVSDIVTTESVCQVVAFPQGVKLHLIGDDTQRTEHPPRTVRARTITDLAYVIFTSGSSGKPKGVAIEHAGAVNTIVDINQRFAVTERDRVLALSSLSFDLSVYDIFGVLAAGGALVIPGAEELRNPQAFLNYINEHQITIWNTVPALMNILVEYTENQKLRFQLRLVMMSGDWIPLTLPERIRALSPFSRIIGLGGATEASIWSIFYEIGNVDPQWKSIPYGKALTGQKMYVLNAKLDQAPAWVVGEIYIGGLGVAREYWGDEEKTRASFIYHPKTGEYLYKTGDMGRLHPDGYIEFLGREDSQVKIQGFRVELSEIENALNQHENISECVVVAHGERFKDKLLAAYIVLEQSFAKGGLTQGDNALSFDIEMTSGMKEVLLDPHDRMAFVLKQKGVRQFSEAEHKRISLFYEPALEKTLALGEPQHTLSLRSGDEAHLSLTQFGTILAVLRRIELGGLALPKLFYPSTGALYPVQLYVDIPANWISGVASGYYYYNPAKHALVLVRAKSEGGGSSVAQFYLAVDFDAITPMYGYHSGDYSHLEAGYMFELLQATSPLAFTTLPYKPDSTVKEQFMLESSIQVLHRFRFAFEGETQECDFSEVVECATLAHFDNADIAISLSVQSLENKHTLPLSQRQSYREFAQGMLSRESFYTLLSRLRIGLLDATNTLRQSLPLGTSEAVSIQLYIYCKANRVEGLQQGVYLYCPMQHLLRKGDFEFEISPDSYHGVNHPIFNQAAFSAFFVLSGAREQVSNNALRNEALLLTGRLGQQLLHESPRLDIGLCPVGEELDSLLPLTENFTFLHNMLGGKIEAQHKESWSVNLSRVKNSKSSEDVLREYLESRMPSYMVPASFTLLKEIPLTINGKVDRKKLPKPDFNNRLISNFQLPQTELEKKMANIWMKLLNIDAVSINDSFFNVGGNSILIMKLHNELSIQVSSNITLPDLFNYPTIQQLVEHLQGIGIEDKSKVLAEKKSKVARQKVVALRQKAKRK</sequence>
<feature type="domain" description="Carrier" evidence="10">
    <location>
        <begin position="922"/>
        <end position="997"/>
    </location>
</feature>
<dbReference type="InterPro" id="IPR050091">
    <property type="entry name" value="PKS_NRPS_Biosynth_Enz"/>
</dbReference>
<dbReference type="InterPro" id="IPR057737">
    <property type="entry name" value="Condensation_MtbB-like"/>
</dbReference>
<dbReference type="PANTHER" id="PTHR43775">
    <property type="entry name" value="FATTY ACID SYNTHASE"/>
    <property type="match status" value="1"/>
</dbReference>
<evidence type="ECO:0000256" key="3">
    <source>
        <dbReference type="ARBA" id="ARBA00022553"/>
    </source>
</evidence>
<comment type="cofactor">
    <cofactor evidence="1">
        <name>pantetheine 4'-phosphate</name>
        <dbReference type="ChEBI" id="CHEBI:47942"/>
    </cofactor>
</comment>
<dbReference type="InterPro" id="IPR001227">
    <property type="entry name" value="Ac_transferase_dom_sf"/>
</dbReference>
<dbReference type="Pfam" id="PF16197">
    <property type="entry name" value="KAsynt_C_assoc"/>
    <property type="match status" value="1"/>
</dbReference>
<dbReference type="Gene3D" id="3.30.70.3290">
    <property type="match status" value="1"/>
</dbReference>
<dbReference type="SMART" id="SM00827">
    <property type="entry name" value="PKS_AT"/>
    <property type="match status" value="1"/>
</dbReference>
<dbReference type="InterPro" id="IPR010071">
    <property type="entry name" value="AA_adenyl_dom"/>
</dbReference>
<dbReference type="PANTHER" id="PTHR43775:SF51">
    <property type="entry name" value="INACTIVE PHENOLPHTHIOCEROL SYNTHESIS POLYKETIDE SYNTHASE TYPE I PKS1-RELATED"/>
    <property type="match status" value="1"/>
</dbReference>
<dbReference type="Pfam" id="PF00501">
    <property type="entry name" value="AMP-binding"/>
    <property type="match status" value="1"/>
</dbReference>
<dbReference type="InterPro" id="IPR032821">
    <property type="entry name" value="PKS_assoc"/>
</dbReference>
<dbReference type="InterPro" id="IPR045851">
    <property type="entry name" value="AMP-bd_C_sf"/>
</dbReference>
<keyword evidence="3" id="KW-0597">Phosphoprotein</keyword>
<dbReference type="GO" id="GO:0006633">
    <property type="term" value="P:fatty acid biosynthetic process"/>
    <property type="evidence" value="ECO:0007669"/>
    <property type="project" value="TreeGrafter"/>
</dbReference>
<dbReference type="PROSITE" id="PS00455">
    <property type="entry name" value="AMP_BINDING"/>
    <property type="match status" value="1"/>
</dbReference>
<dbReference type="Gene3D" id="3.40.109.10">
    <property type="entry name" value="NADH Oxidase"/>
    <property type="match status" value="2"/>
</dbReference>
<keyword evidence="7" id="KW-0443">Lipid metabolism</keyword>
<dbReference type="Pfam" id="PF00109">
    <property type="entry name" value="ketoacyl-synt"/>
    <property type="match status" value="1"/>
</dbReference>
<evidence type="ECO:0000256" key="8">
    <source>
        <dbReference type="ARBA" id="ARBA00023268"/>
    </source>
</evidence>
<dbReference type="InterPro" id="IPR000415">
    <property type="entry name" value="Nitroreductase-like"/>
</dbReference>
<feature type="domain" description="Ketosynthase family 3 (KS3)" evidence="11">
    <location>
        <begin position="11"/>
        <end position="438"/>
    </location>
</feature>
<feature type="domain" description="Carrier" evidence="10">
    <location>
        <begin position="2464"/>
        <end position="2539"/>
    </location>
</feature>
<dbReference type="SUPFAM" id="SSF56801">
    <property type="entry name" value="Acetyl-CoA synthetase-like"/>
    <property type="match status" value="1"/>
</dbReference>
<dbReference type="SUPFAM" id="SSF53901">
    <property type="entry name" value="Thiolase-like"/>
    <property type="match status" value="1"/>
</dbReference>
<dbReference type="Gene3D" id="3.30.559.30">
    <property type="entry name" value="Nonribosomal peptide synthetase, condensation domain"/>
    <property type="match status" value="1"/>
</dbReference>
<dbReference type="Gene3D" id="3.40.50.980">
    <property type="match status" value="2"/>
</dbReference>
<dbReference type="InterPro" id="IPR016035">
    <property type="entry name" value="Acyl_Trfase/lysoPLipase"/>
</dbReference>
<keyword evidence="6" id="KW-0276">Fatty acid metabolism</keyword>
<keyword evidence="12" id="KW-0012">Acyltransferase</keyword>
<evidence type="ECO:0000256" key="1">
    <source>
        <dbReference type="ARBA" id="ARBA00001957"/>
    </source>
</evidence>
<dbReference type="CDD" id="cd00833">
    <property type="entry name" value="PKS"/>
    <property type="match status" value="1"/>
</dbReference>
<dbReference type="Gene3D" id="3.30.559.10">
    <property type="entry name" value="Chloramphenicol acetyltransferase-like domain"/>
    <property type="match status" value="1"/>
</dbReference>
<evidence type="ECO:0000256" key="4">
    <source>
        <dbReference type="ARBA" id="ARBA00022598"/>
    </source>
</evidence>
<dbReference type="Gene3D" id="3.40.47.10">
    <property type="match status" value="1"/>
</dbReference>
<evidence type="ECO:0000256" key="7">
    <source>
        <dbReference type="ARBA" id="ARBA00023098"/>
    </source>
</evidence>
<dbReference type="Gene3D" id="3.30.300.30">
    <property type="match status" value="2"/>
</dbReference>
<keyword evidence="5 12" id="KW-0808">Transferase</keyword>
<dbReference type="Pfam" id="PF00698">
    <property type="entry name" value="Acyl_transf_1"/>
    <property type="match status" value="1"/>
</dbReference>
<gene>
    <name evidence="12" type="ORF">BAL341_1415</name>
</gene>
<dbReference type="InterPro" id="IPR014031">
    <property type="entry name" value="Ketoacyl_synth_C"/>
</dbReference>
<dbReference type="SUPFAM" id="SSF52777">
    <property type="entry name" value="CoA-dependent acyltransferases"/>
    <property type="match status" value="2"/>
</dbReference>
<protein>
    <submittedName>
        <fullName evidence="12">Malonyl CoA-acyl carrier protein transacylase</fullName>
        <ecNumber evidence="12">2.3.1.39</ecNumber>
    </submittedName>
</protein>
<dbReference type="Gene3D" id="1.10.1200.10">
    <property type="entry name" value="ACP-like"/>
    <property type="match status" value="2"/>
</dbReference>
<dbReference type="InterPro" id="IPR001242">
    <property type="entry name" value="Condensation_dom"/>
</dbReference>
<dbReference type="Pfam" id="PF00668">
    <property type="entry name" value="Condensation"/>
    <property type="match status" value="1"/>
</dbReference>
<comment type="similarity">
    <text evidence="9">In the C-terminal section; belongs to the NRP synthetase family.</text>
</comment>
<dbReference type="SUPFAM" id="SSF47336">
    <property type="entry name" value="ACP-like"/>
    <property type="match status" value="2"/>
</dbReference>
<dbReference type="NCBIfam" id="TIGR01733">
    <property type="entry name" value="AA-adenyl-dom"/>
    <property type="match status" value="1"/>
</dbReference>
<evidence type="ECO:0000259" key="11">
    <source>
        <dbReference type="PROSITE" id="PS52004"/>
    </source>
</evidence>
<dbReference type="GO" id="GO:0016874">
    <property type="term" value="F:ligase activity"/>
    <property type="evidence" value="ECO:0007669"/>
    <property type="project" value="UniProtKB-KW"/>
</dbReference>
<dbReference type="InterPro" id="IPR020845">
    <property type="entry name" value="AMP-binding_CS"/>
</dbReference>
<dbReference type="Gene3D" id="3.40.366.10">
    <property type="entry name" value="Malonyl-Coenzyme A Acyl Carrier Protein, domain 2"/>
    <property type="match status" value="1"/>
</dbReference>
<dbReference type="InterPro" id="IPR009081">
    <property type="entry name" value="PP-bd_ACP"/>
</dbReference>
<dbReference type="InterPro" id="IPR036736">
    <property type="entry name" value="ACP-like_sf"/>
</dbReference>
<dbReference type="InterPro" id="IPR016039">
    <property type="entry name" value="Thiolase-like"/>
</dbReference>
<keyword evidence="4" id="KW-0436">Ligase</keyword>
<evidence type="ECO:0000313" key="12">
    <source>
        <dbReference type="EMBL" id="VHO03413.1"/>
    </source>
</evidence>
<dbReference type="InterPro" id="IPR014043">
    <property type="entry name" value="Acyl_transferase_dom"/>
</dbReference>
<accession>A0A486XLT7</accession>
<dbReference type="SUPFAM" id="SSF52151">
    <property type="entry name" value="FabD/lysophospholipase-like"/>
    <property type="match status" value="1"/>
</dbReference>
<dbReference type="InterPro" id="IPR000873">
    <property type="entry name" value="AMP-dep_synth/lig_dom"/>
</dbReference>
<evidence type="ECO:0000256" key="6">
    <source>
        <dbReference type="ARBA" id="ARBA00022832"/>
    </source>
</evidence>
<dbReference type="InterPro" id="IPR014030">
    <property type="entry name" value="Ketoacyl_synth_N"/>
</dbReference>
<name>A0A486XLT7_9GAMM</name>
<dbReference type="InterPro" id="IPR016036">
    <property type="entry name" value="Malonyl_transacylase_ACP-bd"/>
</dbReference>
<dbReference type="Pfam" id="PF00550">
    <property type="entry name" value="PP-binding"/>
    <property type="match status" value="2"/>
</dbReference>
<dbReference type="FunFam" id="3.40.47.10:FF:000042">
    <property type="entry name" value="Polyketide synthase Pks13"/>
    <property type="match status" value="1"/>
</dbReference>
<proteinExistence type="inferred from homology"/>
<evidence type="ECO:0000256" key="9">
    <source>
        <dbReference type="ARBA" id="ARBA00029443"/>
    </source>
</evidence>
<dbReference type="SUPFAM" id="SSF55048">
    <property type="entry name" value="Probable ACP-binding domain of malonyl-CoA ACP transacylase"/>
    <property type="match status" value="1"/>
</dbReference>
<dbReference type="EC" id="2.3.1.39" evidence="12"/>
<evidence type="ECO:0000256" key="5">
    <source>
        <dbReference type="ARBA" id="ARBA00022679"/>
    </source>
</evidence>
<dbReference type="InterPro" id="IPR020841">
    <property type="entry name" value="PKS_Beta-ketoAc_synthase_dom"/>
</dbReference>
<evidence type="ECO:0000256" key="2">
    <source>
        <dbReference type="ARBA" id="ARBA00022450"/>
    </source>
</evidence>
<evidence type="ECO:0000259" key="10">
    <source>
        <dbReference type="PROSITE" id="PS50075"/>
    </source>
</evidence>
<dbReference type="GO" id="GO:0004314">
    <property type="term" value="F:[acyl-carrier-protein] S-malonyltransferase activity"/>
    <property type="evidence" value="ECO:0007669"/>
    <property type="project" value="UniProtKB-EC"/>
</dbReference>
<dbReference type="FunFam" id="3.30.559.30:FF:000006">
    <property type="entry name" value="Yersiniabactin polyketide/non-ribosomal peptide synthetase"/>
    <property type="match status" value="1"/>
</dbReference>
<dbReference type="PROSITE" id="PS50075">
    <property type="entry name" value="CARRIER"/>
    <property type="match status" value="2"/>
</dbReference>
<dbReference type="Pfam" id="PF02801">
    <property type="entry name" value="Ketoacyl-synt_C"/>
    <property type="match status" value="1"/>
</dbReference>
<organism evidence="12">
    <name type="scientific">Rheinheimera sp. BAL341</name>
    <dbReference type="NCBI Taxonomy" id="1708203"/>
    <lineage>
        <taxon>Bacteria</taxon>
        <taxon>Pseudomonadati</taxon>
        <taxon>Pseudomonadota</taxon>
        <taxon>Gammaproteobacteria</taxon>
        <taxon>Chromatiales</taxon>
        <taxon>Chromatiaceae</taxon>
        <taxon>Rheinheimera</taxon>
    </lineage>
</organism>
<dbReference type="PROSITE" id="PS52004">
    <property type="entry name" value="KS3_2"/>
    <property type="match status" value="1"/>
</dbReference>
<keyword evidence="2" id="KW-0596">Phosphopantetheine</keyword>
<dbReference type="CDD" id="cd19535">
    <property type="entry name" value="Cyc_NRPS"/>
    <property type="match status" value="1"/>
</dbReference>
<dbReference type="EMBL" id="CAAJGR010000082">
    <property type="protein sequence ID" value="VHO03413.1"/>
    <property type="molecule type" value="Genomic_DNA"/>
</dbReference>
<reference evidence="12" key="1">
    <citation type="submission" date="2019-04" db="EMBL/GenBank/DDBJ databases">
        <authorList>
            <person name="Brambilla D."/>
        </authorList>
    </citation>
    <scope>NUCLEOTIDE SEQUENCE</scope>
    <source>
        <strain evidence="12">BAL1</strain>
    </source>
</reference>
<dbReference type="GO" id="GO:0004312">
    <property type="term" value="F:fatty acid synthase activity"/>
    <property type="evidence" value="ECO:0007669"/>
    <property type="project" value="TreeGrafter"/>
</dbReference>
<dbReference type="InterPro" id="IPR023213">
    <property type="entry name" value="CAT-like_dom_sf"/>
</dbReference>
<dbReference type="Gene3D" id="2.30.38.10">
    <property type="entry name" value="Luciferase, Domain 3"/>
    <property type="match status" value="1"/>
</dbReference>
<keyword evidence="8" id="KW-0511">Multifunctional enzyme</keyword>